<dbReference type="EMBL" id="ADEF01000055">
    <property type="protein sequence ID" value="EFA96875.1"/>
    <property type="molecule type" value="Genomic_DNA"/>
</dbReference>
<dbReference type="Gene3D" id="2.60.200.20">
    <property type="match status" value="1"/>
</dbReference>
<accession>D1W169</accession>
<dbReference type="Proteomes" id="UP000004001">
    <property type="component" value="Unassembled WGS sequence"/>
</dbReference>
<dbReference type="eggNOG" id="COG1716">
    <property type="taxonomic scope" value="Bacteria"/>
</dbReference>
<dbReference type="PROSITE" id="PS50006">
    <property type="entry name" value="FHA_DOMAIN"/>
    <property type="match status" value="1"/>
</dbReference>
<dbReference type="CDD" id="cd00060">
    <property type="entry name" value="FHA"/>
    <property type="match status" value="1"/>
</dbReference>
<reference evidence="2 3" key="1">
    <citation type="submission" date="2009-12" db="EMBL/GenBank/DDBJ databases">
        <title>Genome Sequence of Prevotella timonensis CRIS 5C-B1.</title>
        <authorList>
            <person name="Durkin A.S."/>
            <person name="Madupu R."/>
            <person name="Torralba M."/>
            <person name="Methe B."/>
            <person name="Sutton G."/>
            <person name="Strausberg R.L."/>
            <person name="Nelson K.E."/>
        </authorList>
    </citation>
    <scope>NUCLEOTIDE SEQUENCE [LARGE SCALE GENOMIC DNA]</scope>
    <source>
        <strain evidence="2 3">CRIS 5C-B1</strain>
    </source>
</reference>
<protein>
    <recommendedName>
        <fullName evidence="1">FHA domain-containing protein</fullName>
    </recommendedName>
</protein>
<gene>
    <name evidence="2" type="ORF">HMPREF9019_0843</name>
</gene>
<evidence type="ECO:0000259" key="1">
    <source>
        <dbReference type="PROSITE" id="PS50006"/>
    </source>
</evidence>
<evidence type="ECO:0000313" key="2">
    <source>
        <dbReference type="EMBL" id="EFA96875.1"/>
    </source>
</evidence>
<feature type="domain" description="FHA" evidence="1">
    <location>
        <begin position="103"/>
        <end position="162"/>
    </location>
</feature>
<dbReference type="AlphaFoldDB" id="D1W169"/>
<dbReference type="InterPro" id="IPR000253">
    <property type="entry name" value="FHA_dom"/>
</dbReference>
<name>D1W169_9BACT</name>
<keyword evidence="3" id="KW-1185">Reference proteome</keyword>
<dbReference type="InterPro" id="IPR008984">
    <property type="entry name" value="SMAD_FHA_dom_sf"/>
</dbReference>
<dbReference type="Pfam" id="PF00498">
    <property type="entry name" value="FHA"/>
    <property type="match status" value="1"/>
</dbReference>
<organism evidence="2 3">
    <name type="scientific">Hoylesella timonensis CRIS 5C-B1</name>
    <dbReference type="NCBI Taxonomy" id="679189"/>
    <lineage>
        <taxon>Bacteria</taxon>
        <taxon>Pseudomonadati</taxon>
        <taxon>Bacteroidota</taxon>
        <taxon>Bacteroidia</taxon>
        <taxon>Bacteroidales</taxon>
        <taxon>Prevotellaceae</taxon>
        <taxon>Hoylesella</taxon>
    </lineage>
</organism>
<sequence length="193" mass="21897">MGHENQAPNRNPIEILTVKRVRCPKCDYYLTFDETKYTDGQSLVFQCPACNKQFGIKLGVSKQKDKQQDETPDEQATVNYGELVVIENVFHYKQVIPLQLGINVIGRYQKGNDINCPIETTDPSVDMTHCRIQVSKDKRGGLKYELSDGPSFTGTFVHNEILGDRERRIIYDGTLFTIGATSLILRTPHAEEE</sequence>
<dbReference type="SUPFAM" id="SSF49879">
    <property type="entry name" value="SMAD/FHA domain"/>
    <property type="match status" value="1"/>
</dbReference>
<comment type="caution">
    <text evidence="2">The sequence shown here is derived from an EMBL/GenBank/DDBJ whole genome shotgun (WGS) entry which is preliminary data.</text>
</comment>
<proteinExistence type="predicted"/>
<evidence type="ECO:0000313" key="3">
    <source>
        <dbReference type="Proteomes" id="UP000004001"/>
    </source>
</evidence>